<dbReference type="HOGENOM" id="CLU_1912440_0_0_2"/>
<proteinExistence type="predicted"/>
<gene>
    <name evidence="1" type="ordered locus">TK1651</name>
</gene>
<dbReference type="PATRIC" id="fig|69014.16.peg.1609"/>
<dbReference type="InParanoid" id="Q5JIT5"/>
<dbReference type="PhylomeDB" id="Q5JIT5"/>
<accession>Q5JIT5</accession>
<dbReference type="AlphaFoldDB" id="Q5JIT5"/>
<organism evidence="1 2">
    <name type="scientific">Thermococcus kodakarensis (strain ATCC BAA-918 / JCM 12380 / KOD1)</name>
    <name type="common">Pyrococcus kodakaraensis (strain KOD1)</name>
    <dbReference type="NCBI Taxonomy" id="69014"/>
    <lineage>
        <taxon>Archaea</taxon>
        <taxon>Methanobacteriati</taxon>
        <taxon>Methanobacteriota</taxon>
        <taxon>Thermococci</taxon>
        <taxon>Thermococcales</taxon>
        <taxon>Thermococcaceae</taxon>
        <taxon>Thermococcus</taxon>
    </lineage>
</organism>
<name>Q5JIT5_THEKO</name>
<sequence length="136" mass="15615">MMDMHPLEEAIEIKGSPEFTRSELVGILSFRLRRMSPTEAKKAIEEWIEEGLLEESEGKLLVVIEKLEEEKEAGSLLGEMVSYIARSLGWGELEVLEGVKKMRERYGDLDEAILAYLFGMEKGVDMSKFRDRLPEF</sequence>
<protein>
    <recommendedName>
        <fullName evidence="3">DUF2240 family protein</fullName>
    </recommendedName>
</protein>
<dbReference type="KEGG" id="tko:TK1651"/>
<dbReference type="eggNOG" id="arCOG05816">
    <property type="taxonomic scope" value="Archaea"/>
</dbReference>
<evidence type="ECO:0000313" key="2">
    <source>
        <dbReference type="Proteomes" id="UP000000536"/>
    </source>
</evidence>
<reference evidence="1 2" key="1">
    <citation type="journal article" date="2005" name="Genome Res.">
        <title>Complete genome sequence of the hyperthermophilic archaeon Thermococcus kodakaraensis KOD1 and comparison with Pyrococcus genomes.</title>
        <authorList>
            <person name="Fukui T."/>
            <person name="Atomi H."/>
            <person name="Kanai T."/>
            <person name="Matsumi R."/>
            <person name="Fujiwara S."/>
            <person name="Imanaka T."/>
        </authorList>
    </citation>
    <scope>NUCLEOTIDE SEQUENCE [LARGE SCALE GENOMIC DNA]</scope>
    <source>
        <strain evidence="2">ATCC BAA-918 / JCM 12380 / KOD1</strain>
    </source>
</reference>
<dbReference type="Proteomes" id="UP000000536">
    <property type="component" value="Chromosome"/>
</dbReference>
<dbReference type="EnsemblBacteria" id="BAD85840">
    <property type="protein sequence ID" value="BAD85840"/>
    <property type="gene ID" value="TK1651"/>
</dbReference>
<dbReference type="STRING" id="69014.TK1651"/>
<dbReference type="InterPro" id="IPR018716">
    <property type="entry name" value="DUF2240"/>
</dbReference>
<dbReference type="EMBL" id="AP006878">
    <property type="protein sequence ID" value="BAD85840.1"/>
    <property type="molecule type" value="Genomic_DNA"/>
</dbReference>
<dbReference type="Pfam" id="PF09999">
    <property type="entry name" value="DUF2240"/>
    <property type="match status" value="1"/>
</dbReference>
<keyword evidence="2" id="KW-1185">Reference proteome</keyword>
<evidence type="ECO:0000313" key="1">
    <source>
        <dbReference type="EMBL" id="BAD85840.1"/>
    </source>
</evidence>
<evidence type="ECO:0008006" key="3">
    <source>
        <dbReference type="Google" id="ProtNLM"/>
    </source>
</evidence>